<proteinExistence type="predicted"/>
<dbReference type="PANTHER" id="PTHR38133:SF1">
    <property type="entry name" value="SLR1429 PROTEIN"/>
    <property type="match status" value="1"/>
</dbReference>
<comment type="caution">
    <text evidence="1">The sequence shown here is derived from an EMBL/GenBank/DDBJ whole genome shotgun (WGS) entry which is preliminary data.</text>
</comment>
<dbReference type="EMBL" id="BAAAUV010000029">
    <property type="protein sequence ID" value="GAA3235873.1"/>
    <property type="molecule type" value="Genomic_DNA"/>
</dbReference>
<dbReference type="PANTHER" id="PTHR38133">
    <property type="entry name" value="SLR1429 PROTEIN"/>
    <property type="match status" value="1"/>
</dbReference>
<gene>
    <name evidence="1" type="ORF">GCM10010468_69850</name>
</gene>
<protein>
    <recommendedName>
        <fullName evidence="3">SWIM-type domain-containing protein</fullName>
    </recommendedName>
</protein>
<evidence type="ECO:0000313" key="2">
    <source>
        <dbReference type="Proteomes" id="UP001501237"/>
    </source>
</evidence>
<organism evidence="1 2">
    <name type="scientific">Actinocorallia longicatena</name>
    <dbReference type="NCBI Taxonomy" id="111803"/>
    <lineage>
        <taxon>Bacteria</taxon>
        <taxon>Bacillati</taxon>
        <taxon>Actinomycetota</taxon>
        <taxon>Actinomycetes</taxon>
        <taxon>Streptosporangiales</taxon>
        <taxon>Thermomonosporaceae</taxon>
        <taxon>Actinocorallia</taxon>
    </lineage>
</organism>
<evidence type="ECO:0000313" key="1">
    <source>
        <dbReference type="EMBL" id="GAA3235873.1"/>
    </source>
</evidence>
<dbReference type="Proteomes" id="UP001501237">
    <property type="component" value="Unassembled WGS sequence"/>
</dbReference>
<keyword evidence="2" id="KW-1185">Reference proteome</keyword>
<accession>A0ABP6QR52</accession>
<reference evidence="2" key="1">
    <citation type="journal article" date="2019" name="Int. J. Syst. Evol. Microbiol.">
        <title>The Global Catalogue of Microorganisms (GCM) 10K type strain sequencing project: providing services to taxonomists for standard genome sequencing and annotation.</title>
        <authorList>
            <consortium name="The Broad Institute Genomics Platform"/>
            <consortium name="The Broad Institute Genome Sequencing Center for Infectious Disease"/>
            <person name="Wu L."/>
            <person name="Ma J."/>
        </authorList>
    </citation>
    <scope>NUCLEOTIDE SEQUENCE [LARGE SCALE GENOMIC DNA]</scope>
    <source>
        <strain evidence="2">JCM 9377</strain>
    </source>
</reference>
<evidence type="ECO:0008006" key="3">
    <source>
        <dbReference type="Google" id="ProtNLM"/>
    </source>
</evidence>
<dbReference type="RefSeq" id="WP_344837129.1">
    <property type="nucleotide sequence ID" value="NZ_BAAAUV010000029.1"/>
</dbReference>
<sequence length="223" mass="23637">MTTALGFPAFPPQRAGKSFAATWWGRAWVEALEETVLDRTLTQAGRAYAKRGLLGPLGLSPGRIAAAAEDHHAVVKVPTLSDAEWVAFADAVTARAGNLAALLSGDLPRDILEEVPILPWTLDFECDCGGWECRHALGLAYQVAWLLDEDPFLLLLLRGRDRAAVLAAPPAGEPARSVFARTPGPLPERLPPVPPPTGLDGAALAAARTARELLGWDSVGGGR</sequence>
<name>A0ABP6QR52_9ACTN</name>